<dbReference type="EMBL" id="JBHSBA010000014">
    <property type="protein sequence ID" value="MFC4127391.1"/>
    <property type="molecule type" value="Genomic_DNA"/>
</dbReference>
<keyword evidence="2" id="KW-1185">Reference proteome</keyword>
<organism evidence="1 2">
    <name type="scientific">Nocardia rhizosphaerae</name>
    <dbReference type="NCBI Taxonomy" id="1691571"/>
    <lineage>
        <taxon>Bacteria</taxon>
        <taxon>Bacillati</taxon>
        <taxon>Actinomycetota</taxon>
        <taxon>Actinomycetes</taxon>
        <taxon>Mycobacteriales</taxon>
        <taxon>Nocardiaceae</taxon>
        <taxon>Nocardia</taxon>
    </lineage>
</organism>
<evidence type="ECO:0000313" key="2">
    <source>
        <dbReference type="Proteomes" id="UP001595767"/>
    </source>
</evidence>
<gene>
    <name evidence="1" type="ORF">ACFOW8_20895</name>
</gene>
<name>A0ABV8L947_9NOCA</name>
<sequence length="48" mass="5233">MMWFAILAFALACTALIAVGAVTWLLIAVTQAMESRGALTPRRELTRP</sequence>
<proteinExistence type="predicted"/>
<accession>A0ABV8L947</accession>
<reference evidence="2" key="1">
    <citation type="journal article" date="2019" name="Int. J. Syst. Evol. Microbiol.">
        <title>The Global Catalogue of Microorganisms (GCM) 10K type strain sequencing project: providing services to taxonomists for standard genome sequencing and annotation.</title>
        <authorList>
            <consortium name="The Broad Institute Genomics Platform"/>
            <consortium name="The Broad Institute Genome Sequencing Center for Infectious Disease"/>
            <person name="Wu L."/>
            <person name="Ma J."/>
        </authorList>
    </citation>
    <scope>NUCLEOTIDE SEQUENCE [LARGE SCALE GENOMIC DNA]</scope>
    <source>
        <strain evidence="2">CGMCC 4.7204</strain>
    </source>
</reference>
<dbReference type="Proteomes" id="UP001595767">
    <property type="component" value="Unassembled WGS sequence"/>
</dbReference>
<protein>
    <submittedName>
        <fullName evidence="1">Uncharacterized protein</fullName>
    </submittedName>
</protein>
<evidence type="ECO:0000313" key="1">
    <source>
        <dbReference type="EMBL" id="MFC4127391.1"/>
    </source>
</evidence>
<comment type="caution">
    <text evidence="1">The sequence shown here is derived from an EMBL/GenBank/DDBJ whole genome shotgun (WGS) entry which is preliminary data.</text>
</comment>
<dbReference type="RefSeq" id="WP_378552742.1">
    <property type="nucleotide sequence ID" value="NZ_JBHSBA010000014.1"/>
</dbReference>